<sequence>MSLRPLTAQERAVALEKATKARAIRAEVKQGVKSGKTSVAQVISAADKEEALGRLKVSELLAALPGVGQVRASAIMAKIGIAPTRRIRGLGVHQRKALIELLSANNPRAAR</sequence>
<dbReference type="RefSeq" id="WP_296361895.1">
    <property type="nucleotide sequence ID" value="NZ_BAAAHY010000006.1"/>
</dbReference>
<comment type="caution">
    <text evidence="2">The sequence shown here is derived from an EMBL/GenBank/DDBJ whole genome shotgun (WGS) entry which is preliminary data.</text>
</comment>
<evidence type="ECO:0000313" key="3">
    <source>
        <dbReference type="Proteomes" id="UP001185069"/>
    </source>
</evidence>
<dbReference type="SUPFAM" id="SSF46946">
    <property type="entry name" value="S13-like H2TH domain"/>
    <property type="match status" value="1"/>
</dbReference>
<dbReference type="NCBIfam" id="NF041260">
    <property type="entry name" value="actino_IHF"/>
    <property type="match status" value="1"/>
</dbReference>
<dbReference type="Proteomes" id="UP001185069">
    <property type="component" value="Unassembled WGS sequence"/>
</dbReference>
<dbReference type="InterPro" id="IPR055201">
    <property type="entry name" value="IHF-like_H2TH"/>
</dbReference>
<organism evidence="2 3">
    <name type="scientific">Arthrobacter russicus</name>
    <dbReference type="NCBI Taxonomy" id="172040"/>
    <lineage>
        <taxon>Bacteria</taxon>
        <taxon>Bacillati</taxon>
        <taxon>Actinomycetota</taxon>
        <taxon>Actinomycetes</taxon>
        <taxon>Micrococcales</taxon>
        <taxon>Micrococcaceae</taxon>
        <taxon>Arthrobacter</taxon>
    </lineage>
</organism>
<feature type="domain" description="Integration host factor-like helix-two turn-helix" evidence="1">
    <location>
        <begin position="32"/>
        <end position="100"/>
    </location>
</feature>
<name>A0ABU1J657_9MICC</name>
<accession>A0ABU1J657</accession>
<dbReference type="InterPro" id="IPR047806">
    <property type="entry name" value="IHF_actinobact"/>
</dbReference>
<keyword evidence="3" id="KW-1185">Reference proteome</keyword>
<evidence type="ECO:0000313" key="2">
    <source>
        <dbReference type="EMBL" id="MDR6267909.1"/>
    </source>
</evidence>
<dbReference type="Gene3D" id="1.10.8.50">
    <property type="match status" value="1"/>
</dbReference>
<dbReference type="Pfam" id="PF22525">
    <property type="entry name" value="H2TH_5"/>
    <property type="match status" value="1"/>
</dbReference>
<evidence type="ECO:0000259" key="1">
    <source>
        <dbReference type="Pfam" id="PF22525"/>
    </source>
</evidence>
<protein>
    <submittedName>
        <fullName evidence="2">Transposase</fullName>
    </submittedName>
</protein>
<dbReference type="EMBL" id="JAVDQF010000001">
    <property type="protein sequence ID" value="MDR6267909.1"/>
    <property type="molecule type" value="Genomic_DNA"/>
</dbReference>
<dbReference type="InterPro" id="IPR010979">
    <property type="entry name" value="Ribosomal_uS13-like_H2TH"/>
</dbReference>
<reference evidence="2 3" key="1">
    <citation type="submission" date="2023-07" db="EMBL/GenBank/DDBJ databases">
        <title>Sequencing the genomes of 1000 actinobacteria strains.</title>
        <authorList>
            <person name="Klenk H.-P."/>
        </authorList>
    </citation>
    <scope>NUCLEOTIDE SEQUENCE [LARGE SCALE GENOMIC DNA]</scope>
    <source>
        <strain evidence="2 3">DSM 14555</strain>
    </source>
</reference>
<gene>
    <name evidence="2" type="ORF">JOE69_000147</name>
</gene>
<proteinExistence type="predicted"/>